<evidence type="ECO:0000313" key="2">
    <source>
        <dbReference type="EMBL" id="CCJ33592.1"/>
    </source>
</evidence>
<reference evidence="2 3" key="1">
    <citation type="journal article" date="2011" name="J. Bacteriol.">
        <title>Draft genome sequence of Caloramator australicus strain RC3T, a thermoanaerobe from the Great Artesian Basin of Australia.</title>
        <authorList>
            <person name="Ogg C.D."/>
            <person name="Patel B.K.C."/>
        </authorList>
    </citation>
    <scope>NUCLEOTIDE SEQUENCE [LARGE SCALE GENOMIC DNA]</scope>
    <source>
        <strain evidence="2 3">RC3</strain>
    </source>
</reference>
<proteinExistence type="predicted"/>
<protein>
    <submittedName>
        <fullName evidence="2">Uncharacterized protein</fullName>
    </submittedName>
</protein>
<feature type="region of interest" description="Disordered" evidence="1">
    <location>
        <begin position="19"/>
        <end position="43"/>
    </location>
</feature>
<dbReference type="AlphaFoldDB" id="I7LJB9"/>
<comment type="caution">
    <text evidence="2">The sequence shown here is derived from an EMBL/GenBank/DDBJ whole genome shotgun (WGS) entry which is preliminary data.</text>
</comment>
<name>I7LJB9_9CLOT</name>
<dbReference type="EMBL" id="CAKP01000082">
    <property type="protein sequence ID" value="CCJ33592.1"/>
    <property type="molecule type" value="Genomic_DNA"/>
</dbReference>
<dbReference type="STRING" id="857293.CAAU_1508"/>
<organism evidence="2 3">
    <name type="scientific">Caloramator australicus RC3</name>
    <dbReference type="NCBI Taxonomy" id="857293"/>
    <lineage>
        <taxon>Bacteria</taxon>
        <taxon>Bacillati</taxon>
        <taxon>Bacillota</taxon>
        <taxon>Clostridia</taxon>
        <taxon>Eubacteriales</taxon>
        <taxon>Clostridiaceae</taxon>
        <taxon>Caloramator</taxon>
    </lineage>
</organism>
<dbReference type="Proteomes" id="UP000007652">
    <property type="component" value="Unassembled WGS sequence"/>
</dbReference>
<accession>I7LJB9</accession>
<evidence type="ECO:0000256" key="1">
    <source>
        <dbReference type="SAM" id="MobiDB-lite"/>
    </source>
</evidence>
<evidence type="ECO:0000313" key="3">
    <source>
        <dbReference type="Proteomes" id="UP000007652"/>
    </source>
</evidence>
<sequence length="43" mass="5219">MRVKWKYMGKMEMKQYEAGHKRNKKCLNKLQKESKKAKKGYSP</sequence>
<keyword evidence="3" id="KW-1185">Reference proteome</keyword>
<gene>
    <name evidence="2" type="ORF">CAAU_1508</name>
</gene>